<proteinExistence type="predicted"/>
<feature type="domain" description="FAS1" evidence="1">
    <location>
        <begin position="219"/>
        <end position="362"/>
    </location>
</feature>
<dbReference type="SUPFAM" id="SSF82153">
    <property type="entry name" value="FAS1 domain"/>
    <property type="match status" value="3"/>
</dbReference>
<accession>A0A831QN13</accession>
<evidence type="ECO:0000259" key="1">
    <source>
        <dbReference type="PROSITE" id="PS50213"/>
    </source>
</evidence>
<organism evidence="2">
    <name type="scientific">Pricia antarctica</name>
    <dbReference type="NCBI Taxonomy" id="641691"/>
    <lineage>
        <taxon>Bacteria</taxon>
        <taxon>Pseudomonadati</taxon>
        <taxon>Bacteroidota</taxon>
        <taxon>Flavobacteriia</taxon>
        <taxon>Flavobacteriales</taxon>
        <taxon>Flavobacteriaceae</taxon>
        <taxon>Pricia</taxon>
    </lineage>
</organism>
<reference evidence="2" key="1">
    <citation type="journal article" date="2020" name="mSystems">
        <title>Genome- and Community-Level Interaction Insights into Carbon Utilization and Element Cycling Functions of Hydrothermarchaeota in Hydrothermal Sediment.</title>
        <authorList>
            <person name="Zhou Z."/>
            <person name="Liu Y."/>
            <person name="Xu W."/>
            <person name="Pan J."/>
            <person name="Luo Z.H."/>
            <person name="Li M."/>
        </authorList>
    </citation>
    <scope>NUCLEOTIDE SEQUENCE [LARGE SCALE GENOMIC DNA]</scope>
    <source>
        <strain evidence="2">HyVt-345</strain>
    </source>
</reference>
<dbReference type="InterPro" id="IPR050904">
    <property type="entry name" value="Adhesion/Biosynth-related"/>
</dbReference>
<name>A0A831QN13_9FLAO</name>
<evidence type="ECO:0000313" key="2">
    <source>
        <dbReference type="EMBL" id="HEA19887.1"/>
    </source>
</evidence>
<dbReference type="Proteomes" id="UP000886191">
    <property type="component" value="Unassembled WGS sequence"/>
</dbReference>
<dbReference type="AlphaFoldDB" id="A0A831QN13"/>
<dbReference type="Pfam" id="PF02469">
    <property type="entry name" value="Fasciclin"/>
    <property type="match status" value="3"/>
</dbReference>
<dbReference type="EMBL" id="DRGL01000015">
    <property type="protein sequence ID" value="HEA19887.1"/>
    <property type="molecule type" value="Genomic_DNA"/>
</dbReference>
<dbReference type="PROSITE" id="PS50213">
    <property type="entry name" value="FAS1"/>
    <property type="match status" value="3"/>
</dbReference>
<protein>
    <submittedName>
        <fullName evidence="2">Fasciclin domain-containing protein</fullName>
    </submittedName>
</protein>
<comment type="caution">
    <text evidence="2">The sequence shown here is derived from an EMBL/GenBank/DDBJ whole genome shotgun (WGS) entry which is preliminary data.</text>
</comment>
<dbReference type="InterPro" id="IPR036378">
    <property type="entry name" value="FAS1_dom_sf"/>
</dbReference>
<dbReference type="InterPro" id="IPR000782">
    <property type="entry name" value="FAS1_domain"/>
</dbReference>
<dbReference type="SMART" id="SM00554">
    <property type="entry name" value="FAS1"/>
    <property type="match status" value="3"/>
</dbReference>
<dbReference type="Gene3D" id="2.30.180.10">
    <property type="entry name" value="FAS1 domain"/>
    <property type="match status" value="3"/>
</dbReference>
<dbReference type="PANTHER" id="PTHR10900:SF77">
    <property type="entry name" value="FI19380P1"/>
    <property type="match status" value="1"/>
</dbReference>
<feature type="domain" description="FAS1" evidence="1">
    <location>
        <begin position="53"/>
        <end position="205"/>
    </location>
</feature>
<feature type="domain" description="FAS1" evidence="1">
    <location>
        <begin position="376"/>
        <end position="549"/>
    </location>
</feature>
<dbReference type="GO" id="GO:0005615">
    <property type="term" value="C:extracellular space"/>
    <property type="evidence" value="ECO:0007669"/>
    <property type="project" value="TreeGrafter"/>
</dbReference>
<gene>
    <name evidence="2" type="ORF">ENH87_03105</name>
</gene>
<sequence>MTFLKKLFITKTITIMTKFRPLIIILSAFALSSLNSCDNDDEGNTLSPSLLETQTINELIVKNGSLSSLEAALGVASGDLPGTLSGSEAYTVFAPNNEAFSALASLAGFESSDDMLAEISPELLAKILSYHVVAGESDIADLTDGKSLSAVAGGNLTITSSIDGDNKIVQILDATKVEQTNPVASIKGTLNYGKNGIVHIIDKVLYSQEIITALEIDTRPSILEWATSTEDLSSLVDALKKAGLADTVTGLEESTVLAPNNAAFTNLFSTLGDDYNSLEDFDNAAEIAFLGDILKYHIITSRIESTELTAGPAETALQDSSVDVISEGGSFTFGDASTTNASIVTADIDGRNGFVHIIDKVLVPQTAVDFLANLDSGDIAAVVGRTLELSLLEEALIATDLVETFTDLSNESFVQGADEKDEDFEKRRAPENYTYFNLATVFAPSDAAFIELLDLLGDDYTGIDSFDTEEEKELLKEIIMYHVVPGKTSSADLTAGVLTTASGEDIEVIEVFGTDTFNIGNSRNNVIANIVTPDVAARNGLAHVIDKVLLPENAIIFIRSLDK</sequence>
<dbReference type="PANTHER" id="PTHR10900">
    <property type="entry name" value="PERIOSTIN-RELATED"/>
    <property type="match status" value="1"/>
</dbReference>